<evidence type="ECO:0000256" key="6">
    <source>
        <dbReference type="ARBA" id="ARBA00031281"/>
    </source>
</evidence>
<comment type="similarity">
    <text evidence="1">Belongs to the class-I pyridine nucleotide-disulfide oxidoreductase family.</text>
</comment>
<dbReference type="GO" id="GO:0004148">
    <property type="term" value="F:dihydrolipoyl dehydrogenase (NADH) activity"/>
    <property type="evidence" value="ECO:0007669"/>
    <property type="project" value="TreeGrafter"/>
</dbReference>
<feature type="binding site" evidence="7">
    <location>
        <begin position="185"/>
        <end position="192"/>
    </location>
    <ligand>
        <name>NAD(+)</name>
        <dbReference type="ChEBI" id="CHEBI:57540"/>
    </ligand>
</feature>
<dbReference type="Gene3D" id="3.30.390.30">
    <property type="match status" value="1"/>
</dbReference>
<keyword evidence="7" id="KW-0547">Nucleotide-binding</keyword>
<keyword evidence="5 7" id="KW-0520">NAD</keyword>
<feature type="binding site" evidence="7">
    <location>
        <position position="275"/>
    </location>
    <ligand>
        <name>NAD(+)</name>
        <dbReference type="ChEBI" id="CHEBI:57540"/>
    </ligand>
</feature>
<dbReference type="STRING" id="91360.SAMN05660330_00378"/>
<evidence type="ECO:0000313" key="11">
    <source>
        <dbReference type="Proteomes" id="UP000199073"/>
    </source>
</evidence>
<evidence type="ECO:0000313" key="10">
    <source>
        <dbReference type="EMBL" id="SDO48850.1"/>
    </source>
</evidence>
<evidence type="ECO:0000256" key="1">
    <source>
        <dbReference type="ARBA" id="ARBA00007532"/>
    </source>
</evidence>
<evidence type="ECO:0000256" key="3">
    <source>
        <dbReference type="ARBA" id="ARBA00022630"/>
    </source>
</evidence>
<dbReference type="EMBL" id="FNJI01000002">
    <property type="protein sequence ID" value="SDO48850.1"/>
    <property type="molecule type" value="Genomic_DNA"/>
</dbReference>
<dbReference type="AlphaFoldDB" id="A0A1H0JZ19"/>
<evidence type="ECO:0000256" key="5">
    <source>
        <dbReference type="ARBA" id="ARBA00023027"/>
    </source>
</evidence>
<evidence type="ECO:0000256" key="2">
    <source>
        <dbReference type="ARBA" id="ARBA00016961"/>
    </source>
</evidence>
<evidence type="ECO:0000259" key="9">
    <source>
        <dbReference type="Pfam" id="PF07992"/>
    </source>
</evidence>
<dbReference type="PANTHER" id="PTHR22912">
    <property type="entry name" value="DISULFIDE OXIDOREDUCTASE"/>
    <property type="match status" value="1"/>
</dbReference>
<feature type="binding site" evidence="7">
    <location>
        <position position="316"/>
    </location>
    <ligand>
        <name>FAD</name>
        <dbReference type="ChEBI" id="CHEBI:57692"/>
    </ligand>
</feature>
<organism evidence="10 11">
    <name type="scientific">Desulforhopalus singaporensis</name>
    <dbReference type="NCBI Taxonomy" id="91360"/>
    <lineage>
        <taxon>Bacteria</taxon>
        <taxon>Pseudomonadati</taxon>
        <taxon>Thermodesulfobacteriota</taxon>
        <taxon>Desulfobulbia</taxon>
        <taxon>Desulfobulbales</taxon>
        <taxon>Desulfocapsaceae</taxon>
        <taxon>Desulforhopalus</taxon>
    </lineage>
</organism>
<dbReference type="InterPro" id="IPR001100">
    <property type="entry name" value="Pyr_nuc-diS_OxRdtase"/>
</dbReference>
<dbReference type="PRINTS" id="PR00368">
    <property type="entry name" value="FADPNR"/>
</dbReference>
<accession>A0A1H0JZ19</accession>
<feature type="binding site" evidence="7">
    <location>
        <position position="57"/>
    </location>
    <ligand>
        <name>FAD</name>
        <dbReference type="ChEBI" id="CHEBI:57692"/>
    </ligand>
</feature>
<feature type="domain" description="Pyridine nucleotide-disulphide oxidoreductase dimerisation" evidence="8">
    <location>
        <begin position="350"/>
        <end position="458"/>
    </location>
</feature>
<feature type="domain" description="FAD/NAD(P)-binding" evidence="9">
    <location>
        <begin position="11"/>
        <end position="331"/>
    </location>
</feature>
<dbReference type="GO" id="GO:0006103">
    <property type="term" value="P:2-oxoglutarate metabolic process"/>
    <property type="evidence" value="ECO:0007669"/>
    <property type="project" value="TreeGrafter"/>
</dbReference>
<dbReference type="PRINTS" id="PR00411">
    <property type="entry name" value="PNDRDTASEI"/>
</dbReference>
<dbReference type="Pfam" id="PF02852">
    <property type="entry name" value="Pyr_redox_dim"/>
    <property type="match status" value="1"/>
</dbReference>
<dbReference type="GO" id="GO:0050660">
    <property type="term" value="F:flavin adenine dinucleotide binding"/>
    <property type="evidence" value="ECO:0007669"/>
    <property type="project" value="TreeGrafter"/>
</dbReference>
<dbReference type="SUPFAM" id="SSF51905">
    <property type="entry name" value="FAD/NAD(P)-binding domain"/>
    <property type="match status" value="1"/>
</dbReference>
<dbReference type="InterPro" id="IPR050151">
    <property type="entry name" value="Class-I_Pyr_Nuc-Dis_Oxidored"/>
</dbReference>
<dbReference type="InterPro" id="IPR016156">
    <property type="entry name" value="FAD/NAD-linked_Rdtase_dimer_sf"/>
</dbReference>
<keyword evidence="3" id="KW-0285">Flavoprotein</keyword>
<name>A0A1H0JZ19_9BACT</name>
<evidence type="ECO:0000259" key="8">
    <source>
        <dbReference type="Pfam" id="PF02852"/>
    </source>
</evidence>
<dbReference type="OrthoDB" id="9786429at2"/>
<sequence>MVMGDMEMRTDLLVAGGGPAGYSCAIMAASLGLDVTLVDTFSRPGGNYLHRHCIPAKILYRLVEGLEETRKLRQAGARGLEPGVDLDILAAYRKTVTDRLAERIEQQCRQQSVLVLTGRVFFESKTSARILDSDINRLRFGHAVIATGTRQKLLPPEFLADNSGILDPARALDCGRIPEKLLIAGGGHTGLELGTIYAGLGSEVTVIEQQYNLLPTLDRDMVAPLANSLKDQFAALILGGVIQEIDRTGTAFRVTWSSRDKTHVADYDCVINALGRQPNSDDLGLENCGVQVDEHGFIVTDQRQQTTSPTIFAAGDVTGGELLAHKGMQQAIVAAENICGRRSVFDAIAIPNTLHTLPQLSWCGLTQTMALCNDIPCDILKYPWDLADGPQVDGTRDGLTKLVVDPGSGRILGGAITGARAEFLINEIALATEMGALAEDLALTLHPQTGIARTISEAAKLFDG</sequence>
<dbReference type="Pfam" id="PF07992">
    <property type="entry name" value="Pyr_redox_2"/>
    <property type="match status" value="1"/>
</dbReference>
<evidence type="ECO:0000256" key="4">
    <source>
        <dbReference type="ARBA" id="ARBA00022827"/>
    </source>
</evidence>
<dbReference type="InterPro" id="IPR023753">
    <property type="entry name" value="FAD/NAD-binding_dom"/>
</dbReference>
<dbReference type="Proteomes" id="UP000199073">
    <property type="component" value="Unassembled WGS sequence"/>
</dbReference>
<dbReference type="InterPro" id="IPR004099">
    <property type="entry name" value="Pyr_nucl-diS_OxRdtase_dimer"/>
</dbReference>
<evidence type="ECO:0000256" key="7">
    <source>
        <dbReference type="PIRSR" id="PIRSR000350-3"/>
    </source>
</evidence>
<gene>
    <name evidence="10" type="ORF">SAMN05660330_00378</name>
</gene>
<dbReference type="InterPro" id="IPR036188">
    <property type="entry name" value="FAD/NAD-bd_sf"/>
</dbReference>
<dbReference type="PANTHER" id="PTHR22912:SF160">
    <property type="entry name" value="DIHYDROLIPOYL DEHYDROGENASE"/>
    <property type="match status" value="1"/>
</dbReference>
<dbReference type="SUPFAM" id="SSF55424">
    <property type="entry name" value="FAD/NAD-linked reductases, dimerisation (C-terminal) domain"/>
    <property type="match status" value="1"/>
</dbReference>
<reference evidence="10 11" key="1">
    <citation type="submission" date="2016-10" db="EMBL/GenBank/DDBJ databases">
        <authorList>
            <person name="de Groot N.N."/>
        </authorList>
    </citation>
    <scope>NUCLEOTIDE SEQUENCE [LARGE SCALE GENOMIC DNA]</scope>
    <source>
        <strain evidence="10 11">DSM 12130</strain>
    </source>
</reference>
<feature type="binding site" evidence="7">
    <location>
        <position position="208"/>
    </location>
    <ligand>
        <name>NAD(+)</name>
        <dbReference type="ChEBI" id="CHEBI:57540"/>
    </ligand>
</feature>
<dbReference type="RefSeq" id="WP_092219204.1">
    <property type="nucleotide sequence ID" value="NZ_FNJI01000002.1"/>
</dbReference>
<dbReference type="Gene3D" id="3.50.50.60">
    <property type="entry name" value="FAD/NAD(P)-binding domain"/>
    <property type="match status" value="2"/>
</dbReference>
<protein>
    <recommendedName>
        <fullName evidence="2">Dihydrolipoyl dehydrogenase</fullName>
    </recommendedName>
    <alternativeName>
        <fullName evidence="6">Dihydrolipoamide dehydrogenase</fullName>
    </alternativeName>
</protein>
<keyword evidence="4 7" id="KW-0274">FAD</keyword>
<comment type="cofactor">
    <cofactor evidence="7">
        <name>FAD</name>
        <dbReference type="ChEBI" id="CHEBI:57692"/>
    </cofactor>
    <text evidence="7">Binds 1 FAD per subunit.</text>
</comment>
<dbReference type="PIRSF" id="PIRSF000350">
    <property type="entry name" value="Mercury_reductase_MerA"/>
    <property type="match status" value="1"/>
</dbReference>
<proteinExistence type="inferred from homology"/>
<keyword evidence="11" id="KW-1185">Reference proteome</keyword>